<evidence type="ECO:0000313" key="20">
    <source>
        <dbReference type="EMBL" id="KAG5682943.1"/>
    </source>
</evidence>
<evidence type="ECO:0000256" key="16">
    <source>
        <dbReference type="PIRSR" id="PIRSR017205-1"/>
    </source>
</evidence>
<evidence type="ECO:0000256" key="5">
    <source>
        <dbReference type="ARBA" id="ARBA00022448"/>
    </source>
</evidence>
<evidence type="ECO:0000256" key="15">
    <source>
        <dbReference type="ARBA" id="ARBA00023284"/>
    </source>
</evidence>
<evidence type="ECO:0000256" key="11">
    <source>
        <dbReference type="ARBA" id="ARBA00023002"/>
    </source>
</evidence>
<accession>A0A9J6CM66</accession>
<dbReference type="OrthoDB" id="269384at2759"/>
<feature type="signal peptide" evidence="19">
    <location>
        <begin position="1"/>
        <end position="20"/>
    </location>
</feature>
<dbReference type="PANTHER" id="PTHR12613">
    <property type="entry name" value="ERO1-RELATED"/>
    <property type="match status" value="1"/>
</dbReference>
<keyword evidence="9 17" id="KW-0274">FAD</keyword>
<dbReference type="InterPro" id="IPR037192">
    <property type="entry name" value="ERO1-like_sf"/>
</dbReference>
<keyword evidence="10" id="KW-0249">Electron transport</keyword>
<evidence type="ECO:0000256" key="10">
    <source>
        <dbReference type="ARBA" id="ARBA00022982"/>
    </source>
</evidence>
<evidence type="ECO:0000256" key="2">
    <source>
        <dbReference type="ARBA" id="ARBA00004367"/>
    </source>
</evidence>
<feature type="disulfide bond" description="Redox-active" evidence="18">
    <location>
        <begin position="96"/>
        <end position="101"/>
    </location>
</feature>
<keyword evidence="12" id="KW-0472">Membrane</keyword>
<evidence type="ECO:0000313" key="21">
    <source>
        <dbReference type="Proteomes" id="UP001107558"/>
    </source>
</evidence>
<feature type="binding site" evidence="17">
    <location>
        <position position="205"/>
    </location>
    <ligand>
        <name>FAD</name>
        <dbReference type="ChEBI" id="CHEBI:57692"/>
    </ligand>
</feature>
<keyword evidence="8" id="KW-0256">Endoplasmic reticulum</keyword>
<evidence type="ECO:0000256" key="17">
    <source>
        <dbReference type="PIRSR" id="PIRSR017205-2"/>
    </source>
</evidence>
<comment type="subcellular location">
    <subcellularLocation>
        <location evidence="2">Endoplasmic reticulum membrane</location>
        <topology evidence="2">Peripheral membrane protein</topology>
        <orientation evidence="2">Lumenal side</orientation>
    </subcellularLocation>
</comment>
<protein>
    <submittedName>
        <fullName evidence="20">Uncharacterized protein</fullName>
    </submittedName>
</protein>
<name>A0A9J6CM66_POLVA</name>
<dbReference type="GO" id="GO:0034975">
    <property type="term" value="P:protein folding in endoplasmic reticulum"/>
    <property type="evidence" value="ECO:0007669"/>
    <property type="project" value="InterPro"/>
</dbReference>
<keyword evidence="7 19" id="KW-0732">Signal</keyword>
<evidence type="ECO:0000256" key="9">
    <source>
        <dbReference type="ARBA" id="ARBA00022827"/>
    </source>
</evidence>
<evidence type="ECO:0000256" key="3">
    <source>
        <dbReference type="ARBA" id="ARBA00008277"/>
    </source>
</evidence>
<gene>
    <name evidence="20" type="ORF">PVAND_012260</name>
</gene>
<dbReference type="SUPFAM" id="SSF110019">
    <property type="entry name" value="ERO1-like"/>
    <property type="match status" value="1"/>
</dbReference>
<feature type="binding site" evidence="17">
    <location>
        <position position="293"/>
    </location>
    <ligand>
        <name>FAD</name>
        <dbReference type="ChEBI" id="CHEBI:57692"/>
    </ligand>
</feature>
<keyword evidence="21" id="KW-1185">Reference proteome</keyword>
<keyword evidence="5" id="KW-0813">Transport</keyword>
<evidence type="ECO:0000256" key="18">
    <source>
        <dbReference type="PIRSR" id="PIRSR017205-3"/>
    </source>
</evidence>
<keyword evidence="11" id="KW-0560">Oxidoreductase</keyword>
<proteinExistence type="inferred from homology"/>
<feature type="binding site" evidence="17">
    <location>
        <position position="250"/>
    </location>
    <ligand>
        <name>FAD</name>
        <dbReference type="ChEBI" id="CHEBI:57692"/>
    </ligand>
</feature>
<dbReference type="Pfam" id="PF04137">
    <property type="entry name" value="ERO1"/>
    <property type="match status" value="1"/>
</dbReference>
<feature type="chain" id="PRO_5039941304" evidence="19">
    <location>
        <begin position="21"/>
        <end position="473"/>
    </location>
</feature>
<feature type="binding site" evidence="17">
    <location>
        <position position="192"/>
    </location>
    <ligand>
        <name>FAD</name>
        <dbReference type="ChEBI" id="CHEBI:57692"/>
    </ligand>
</feature>
<dbReference type="EMBL" id="JADBJN010000001">
    <property type="protein sequence ID" value="KAG5682943.1"/>
    <property type="molecule type" value="Genomic_DNA"/>
</dbReference>
<dbReference type="InterPro" id="IPR007266">
    <property type="entry name" value="Ero1"/>
</dbReference>
<organism evidence="20 21">
    <name type="scientific">Polypedilum vanderplanki</name>
    <name type="common">Sleeping chironomid midge</name>
    <dbReference type="NCBI Taxonomy" id="319348"/>
    <lineage>
        <taxon>Eukaryota</taxon>
        <taxon>Metazoa</taxon>
        <taxon>Ecdysozoa</taxon>
        <taxon>Arthropoda</taxon>
        <taxon>Hexapoda</taxon>
        <taxon>Insecta</taxon>
        <taxon>Pterygota</taxon>
        <taxon>Neoptera</taxon>
        <taxon>Endopterygota</taxon>
        <taxon>Diptera</taxon>
        <taxon>Nematocera</taxon>
        <taxon>Chironomoidea</taxon>
        <taxon>Chironomidae</taxon>
        <taxon>Chironominae</taxon>
        <taxon>Polypedilum</taxon>
        <taxon>Polypedilum</taxon>
    </lineage>
</organism>
<comment type="cofactor">
    <cofactor evidence="1 17">
        <name>FAD</name>
        <dbReference type="ChEBI" id="CHEBI:57692"/>
    </cofactor>
</comment>
<dbReference type="GO" id="GO:0016972">
    <property type="term" value="F:thiol oxidase activity"/>
    <property type="evidence" value="ECO:0007669"/>
    <property type="project" value="InterPro"/>
</dbReference>
<keyword evidence="15" id="KW-0676">Redox-active center</keyword>
<dbReference type="GO" id="GO:0005789">
    <property type="term" value="C:endoplasmic reticulum membrane"/>
    <property type="evidence" value="ECO:0007669"/>
    <property type="project" value="UniProtKB-SubCell"/>
</dbReference>
<evidence type="ECO:0000256" key="8">
    <source>
        <dbReference type="ARBA" id="ARBA00022824"/>
    </source>
</evidence>
<evidence type="ECO:0000256" key="1">
    <source>
        <dbReference type="ARBA" id="ARBA00001974"/>
    </source>
</evidence>
<evidence type="ECO:0000256" key="14">
    <source>
        <dbReference type="ARBA" id="ARBA00023180"/>
    </source>
</evidence>
<feature type="active site" description="Nucleophile" evidence="16">
    <location>
        <position position="395"/>
    </location>
</feature>
<keyword evidence="13 18" id="KW-1015">Disulfide bond</keyword>
<sequence>MSRKCFIIFLLLFNVYQISQQFFQSPEDSSTPDKQCFCELKGNVDDCSCTVDTVDYYNNVKIYPRLKSLLQSNYFRFYKVNLHNECPFWKDVDFECAMKFCHVKSCEDKDLPLGFKGAAESPHSKYIKEAQTIGCQEDYNKELDFLNKSISEKQHQELKKWSEHDEAKDSFCVLDDDQEKAEYVDLLLNPERYTGYQGRSAHRIWQTIYNENCFKVQQSSNERSTYSSMMKKNVLEETCLEERVFYRMVSGLHASINIHLSANYLLPEKNSPLAAINSPNGNWGPNLNEFVKRFSPETTGPEGQKWLRNLYFAYLVELRAIAKVAPYLRTEDFYTGFEKTDKEVKLAVNDLLNVIETFPSHFDESIMFNAGSKKLKEEFREKFFNITRIMDCVGCDKCRLWGKLQTQGMGTALKILFSGKFEHNTFEISNGEHITEEKPQFKMRRSEIVALFNAFGRLSNSIYFLELFRNQLR</sequence>
<evidence type="ECO:0000256" key="7">
    <source>
        <dbReference type="ARBA" id="ARBA00022729"/>
    </source>
</evidence>
<dbReference type="PANTHER" id="PTHR12613:SF0">
    <property type="entry name" value="ERO1-LIKE PROTEIN"/>
    <property type="match status" value="1"/>
</dbReference>
<feature type="disulfide bond" description="Redox-active" evidence="18">
    <location>
        <begin position="395"/>
        <end position="398"/>
    </location>
</feature>
<dbReference type="PIRSF" id="PIRSF017205">
    <property type="entry name" value="ERO1"/>
    <property type="match status" value="1"/>
</dbReference>
<comment type="similarity">
    <text evidence="3">Belongs to the EROs family.</text>
</comment>
<evidence type="ECO:0000256" key="19">
    <source>
        <dbReference type="SAM" id="SignalP"/>
    </source>
</evidence>
<dbReference type="Proteomes" id="UP001107558">
    <property type="component" value="Chromosome 1"/>
</dbReference>
<reference evidence="20" key="1">
    <citation type="submission" date="2021-03" db="EMBL/GenBank/DDBJ databases">
        <title>Chromosome level genome of the anhydrobiotic midge Polypedilum vanderplanki.</title>
        <authorList>
            <person name="Yoshida Y."/>
            <person name="Kikawada T."/>
            <person name="Gusev O."/>
        </authorList>
    </citation>
    <scope>NUCLEOTIDE SEQUENCE</scope>
    <source>
        <strain evidence="20">NIAS01</strain>
        <tissue evidence="20">Whole body or cell culture</tissue>
    </source>
</reference>
<keyword evidence="14" id="KW-0325">Glycoprotein</keyword>
<comment type="caution">
    <text evidence="20">The sequence shown here is derived from an EMBL/GenBank/DDBJ whole genome shotgun (WGS) entry which is preliminary data.</text>
</comment>
<evidence type="ECO:0000256" key="6">
    <source>
        <dbReference type="ARBA" id="ARBA00022630"/>
    </source>
</evidence>
<dbReference type="GO" id="GO:0015035">
    <property type="term" value="F:protein-disulfide reductase activity"/>
    <property type="evidence" value="ECO:0007669"/>
    <property type="project" value="InterPro"/>
</dbReference>
<dbReference type="AlphaFoldDB" id="A0A9J6CM66"/>
<feature type="active site" evidence="16">
    <location>
        <position position="398"/>
    </location>
</feature>
<feature type="binding site" evidence="17">
    <location>
        <position position="253"/>
    </location>
    <ligand>
        <name>FAD</name>
        <dbReference type="ChEBI" id="CHEBI:57692"/>
    </ligand>
</feature>
<evidence type="ECO:0000256" key="12">
    <source>
        <dbReference type="ARBA" id="ARBA00023136"/>
    </source>
</evidence>
<dbReference type="GO" id="GO:0071949">
    <property type="term" value="F:FAD binding"/>
    <property type="evidence" value="ECO:0007669"/>
    <property type="project" value="InterPro"/>
</dbReference>
<evidence type="ECO:0000256" key="4">
    <source>
        <dbReference type="ARBA" id="ARBA00011802"/>
    </source>
</evidence>
<comment type="subunit">
    <text evidence="4">May function both as a monomer and a homodimer.</text>
</comment>
<keyword evidence="6" id="KW-0285">Flavoprotein</keyword>
<feature type="binding site" evidence="17">
    <location>
        <position position="194"/>
    </location>
    <ligand>
        <name>FAD</name>
        <dbReference type="ChEBI" id="CHEBI:57692"/>
    </ligand>
</feature>
<evidence type="ECO:0000256" key="13">
    <source>
        <dbReference type="ARBA" id="ARBA00023157"/>
    </source>
</evidence>